<proteinExistence type="predicted"/>
<name>A0A2T3ZIA3_TRIA4</name>
<sequence length="129" mass="14945">MAEICIVKKQHGINFFIYMNQYLILRFPSPGYETDDRPIGHTTRPSIQETFIEMSRFLVVTHKLNLLYQPSHLNTLTPSILRRASTFKGLSLRLLSPHEIYLALNKILGMEKPGGWEKSRKKYRIALGV</sequence>
<dbReference type="Proteomes" id="UP000240493">
    <property type="component" value="Unassembled WGS sequence"/>
</dbReference>
<evidence type="ECO:0000313" key="2">
    <source>
        <dbReference type="Proteomes" id="UP000240493"/>
    </source>
</evidence>
<dbReference type="AlphaFoldDB" id="A0A2T3ZIA3"/>
<gene>
    <name evidence="1" type="ORF">M441DRAFT_44580</name>
</gene>
<accession>A0A2T3ZIA3</accession>
<keyword evidence="2" id="KW-1185">Reference proteome</keyword>
<protein>
    <submittedName>
        <fullName evidence="1">Uncharacterized protein</fullName>
    </submittedName>
</protein>
<evidence type="ECO:0000313" key="1">
    <source>
        <dbReference type="EMBL" id="PTB44526.1"/>
    </source>
</evidence>
<dbReference type="EMBL" id="KZ679258">
    <property type="protein sequence ID" value="PTB44526.1"/>
    <property type="molecule type" value="Genomic_DNA"/>
</dbReference>
<reference evidence="1 2" key="1">
    <citation type="submission" date="2016-07" db="EMBL/GenBank/DDBJ databases">
        <title>Multiple horizontal gene transfer events from other fungi enriched the ability of initially mycotrophic Trichoderma (Ascomycota) to feed on dead plant biomass.</title>
        <authorList>
            <consortium name="DOE Joint Genome Institute"/>
            <person name="Aerts A."/>
            <person name="Atanasova L."/>
            <person name="Chenthamara K."/>
            <person name="Zhang J."/>
            <person name="Grujic M."/>
            <person name="Henrissat B."/>
            <person name="Kuo A."/>
            <person name="Salamov A."/>
            <person name="Lipzen A."/>
            <person name="Labutti K."/>
            <person name="Barry K."/>
            <person name="Miao Y."/>
            <person name="Rahimi M.J."/>
            <person name="Shen Q."/>
            <person name="Grigoriev I.V."/>
            <person name="Kubicek C.P."/>
            <person name="Druzhinina I.S."/>
        </authorList>
    </citation>
    <scope>NUCLEOTIDE SEQUENCE [LARGE SCALE GENOMIC DNA]</scope>
    <source>
        <strain evidence="1 2">CBS 433.97</strain>
    </source>
</reference>
<organism evidence="1 2">
    <name type="scientific">Trichoderma asperellum (strain ATCC 204424 / CBS 433.97 / NBRC 101777)</name>
    <dbReference type="NCBI Taxonomy" id="1042311"/>
    <lineage>
        <taxon>Eukaryota</taxon>
        <taxon>Fungi</taxon>
        <taxon>Dikarya</taxon>
        <taxon>Ascomycota</taxon>
        <taxon>Pezizomycotina</taxon>
        <taxon>Sordariomycetes</taxon>
        <taxon>Hypocreomycetidae</taxon>
        <taxon>Hypocreales</taxon>
        <taxon>Hypocreaceae</taxon>
        <taxon>Trichoderma</taxon>
    </lineage>
</organism>